<dbReference type="Gene3D" id="2.40.128.130">
    <property type="entry name" value="Autotransporter beta-domain"/>
    <property type="match status" value="1"/>
</dbReference>
<organism evidence="3 4">
    <name type="scientific">Bosea spartocytisi</name>
    <dbReference type="NCBI Taxonomy" id="2773451"/>
    <lineage>
        <taxon>Bacteria</taxon>
        <taxon>Pseudomonadati</taxon>
        <taxon>Pseudomonadota</taxon>
        <taxon>Alphaproteobacteria</taxon>
        <taxon>Hyphomicrobiales</taxon>
        <taxon>Boseaceae</taxon>
        <taxon>Bosea</taxon>
    </lineage>
</organism>
<dbReference type="PROSITE" id="PS51257">
    <property type="entry name" value="PROKAR_LIPOPROTEIN"/>
    <property type="match status" value="1"/>
</dbReference>
<dbReference type="RefSeq" id="WP_162720073.1">
    <property type="nucleotide sequence ID" value="NZ_JACXWY010000005.1"/>
</dbReference>
<dbReference type="InterPro" id="IPR036709">
    <property type="entry name" value="Autotransporte_beta_dom_sf"/>
</dbReference>
<dbReference type="SUPFAM" id="SSF56925">
    <property type="entry name" value="OMPA-like"/>
    <property type="match status" value="1"/>
</dbReference>
<dbReference type="EMBL" id="JACXWY010000005">
    <property type="protein sequence ID" value="MBD3845985.1"/>
    <property type="molecule type" value="Genomic_DNA"/>
</dbReference>
<feature type="compositionally biased region" description="Pro residues" evidence="1">
    <location>
        <begin position="46"/>
        <end position="59"/>
    </location>
</feature>
<evidence type="ECO:0000313" key="3">
    <source>
        <dbReference type="EMBL" id="MBD3845985.1"/>
    </source>
</evidence>
<dbReference type="Pfam" id="PF10082">
    <property type="entry name" value="BBP2_2"/>
    <property type="match status" value="1"/>
</dbReference>
<protein>
    <submittedName>
        <fullName evidence="3">Outer membrane beta-barrel protein</fullName>
    </submittedName>
</protein>
<comment type="caution">
    <text evidence="3">The sequence shown here is derived from an EMBL/GenBank/DDBJ whole genome shotgun (WGS) entry which is preliminary data.</text>
</comment>
<feature type="chain" id="PRO_5037249730" evidence="2">
    <location>
        <begin position="28"/>
        <end position="512"/>
    </location>
</feature>
<proteinExistence type="predicted"/>
<feature type="region of interest" description="Disordered" evidence="1">
    <location>
        <begin position="29"/>
        <end position="136"/>
    </location>
</feature>
<dbReference type="InterPro" id="IPR011250">
    <property type="entry name" value="OMP/PagP_B-barrel"/>
</dbReference>
<dbReference type="SUPFAM" id="SSF103515">
    <property type="entry name" value="Autotransporter"/>
    <property type="match status" value="1"/>
</dbReference>
<dbReference type="AlphaFoldDB" id="A0A927E8V4"/>
<reference evidence="3" key="1">
    <citation type="submission" date="2020-09" db="EMBL/GenBank/DDBJ databases">
        <title>Bosea spartocytisi sp. nov. a root nodule endophyte of Spartocytisus supranubius in the high mountain ecosystem fo the Teide National Park (Canary Islands, Spain).</title>
        <authorList>
            <person name="Pulido-Suarez L."/>
            <person name="Peix A."/>
            <person name="Igual J.M."/>
            <person name="Socas-Perez N."/>
            <person name="Velazquez E."/>
            <person name="Flores-Felix J.D."/>
            <person name="Leon-Barrios M."/>
        </authorList>
    </citation>
    <scope>NUCLEOTIDE SEQUENCE</scope>
    <source>
        <strain evidence="3">SSUT16</strain>
    </source>
</reference>
<feature type="signal peptide" evidence="2">
    <location>
        <begin position="1"/>
        <end position="27"/>
    </location>
</feature>
<evidence type="ECO:0000313" key="4">
    <source>
        <dbReference type="Proteomes" id="UP000619295"/>
    </source>
</evidence>
<sequence length="512" mass="55736">MSGRAKILLLSGSALAALALGCLPAGAQQAPRAGLRTGTPAYVAQPPAPPEQPLTPATPDPQAIRDPASLVQGQPSAISGRQPPRASRPLQPPALRGTTQRQFRPPQPPVAVLPAPEAALPPPPRRRRASAEDDPWAPLGLRLGAVTLKPAITGSTGYDTNPQRSATPGTKGSVFQRYDAEVEVQSDWNVHELKGKLRAGYMDYFSDRNASRPDAEGNLDLRLDATRDTHILLESRLKLDTQRPGSPDLNANVQGRPQVWQYGGSAGVTQDFNRLQLTLRGSADRSDFEDARLTSGAILSQKDRNMTDYGLRLRAAYEVTPGFKPYVQAEIDRRDFDEKTDSSGYMRSSDGITGSIGSTFEFSQQLKGEVSGGYQNRRYEDNRLKDLRGFVGDASILWSPTPLTTVTLRGTAQLGDTTIAGSSGTTMRRATLEIAHALRRNLTLTGFTNFSRTEYEGQGLREDYLNVGARIEYKLTRTFAIRASFTHERLNSTAVGSDYTANVSQVGLRVQF</sequence>
<evidence type="ECO:0000256" key="1">
    <source>
        <dbReference type="SAM" id="MobiDB-lite"/>
    </source>
</evidence>
<keyword evidence="4" id="KW-1185">Reference proteome</keyword>
<dbReference type="Proteomes" id="UP000619295">
    <property type="component" value="Unassembled WGS sequence"/>
</dbReference>
<evidence type="ECO:0000256" key="2">
    <source>
        <dbReference type="SAM" id="SignalP"/>
    </source>
</evidence>
<gene>
    <name evidence="3" type="ORF">IED13_09775</name>
</gene>
<dbReference type="InterPro" id="IPR018759">
    <property type="entry name" value="BBP2_2"/>
</dbReference>
<name>A0A927E8V4_9HYPH</name>
<keyword evidence="2" id="KW-0732">Signal</keyword>
<accession>A0A927E8V4</accession>